<feature type="domain" description="Glycosyl transferase family 1" evidence="1">
    <location>
        <begin position="209"/>
        <end position="367"/>
    </location>
</feature>
<name>A0ABU0DWL3_9BACI</name>
<dbReference type="SUPFAM" id="SSF53756">
    <property type="entry name" value="UDP-Glycosyltransferase/glycogen phosphorylase"/>
    <property type="match status" value="1"/>
</dbReference>
<evidence type="ECO:0000259" key="2">
    <source>
        <dbReference type="Pfam" id="PF13439"/>
    </source>
</evidence>
<organism evidence="3 4">
    <name type="scientific">Alkalibacillus filiformis</name>
    <dbReference type="NCBI Taxonomy" id="200990"/>
    <lineage>
        <taxon>Bacteria</taxon>
        <taxon>Bacillati</taxon>
        <taxon>Bacillota</taxon>
        <taxon>Bacilli</taxon>
        <taxon>Bacillales</taxon>
        <taxon>Bacillaceae</taxon>
        <taxon>Alkalibacillus</taxon>
    </lineage>
</organism>
<evidence type="ECO:0000313" key="4">
    <source>
        <dbReference type="Proteomes" id="UP001236723"/>
    </source>
</evidence>
<evidence type="ECO:0000259" key="1">
    <source>
        <dbReference type="Pfam" id="PF00534"/>
    </source>
</evidence>
<dbReference type="EMBL" id="JAUSUP010000013">
    <property type="protein sequence ID" value="MDQ0352760.1"/>
    <property type="molecule type" value="Genomic_DNA"/>
</dbReference>
<protein>
    <submittedName>
        <fullName evidence="3">Glycosyltransferase involved in cell wall biosynthesis</fullName>
    </submittedName>
</protein>
<dbReference type="CDD" id="cd03801">
    <property type="entry name" value="GT4_PimA-like"/>
    <property type="match status" value="1"/>
</dbReference>
<proteinExistence type="predicted"/>
<comment type="caution">
    <text evidence="3">The sequence shown here is derived from an EMBL/GenBank/DDBJ whole genome shotgun (WGS) entry which is preliminary data.</text>
</comment>
<dbReference type="PANTHER" id="PTHR45947">
    <property type="entry name" value="SULFOQUINOVOSYL TRANSFERASE SQD2"/>
    <property type="match status" value="1"/>
</dbReference>
<gene>
    <name evidence="3" type="ORF">J2R98_002611</name>
</gene>
<accession>A0ABU0DWL3</accession>
<reference evidence="3 4" key="1">
    <citation type="submission" date="2023-07" db="EMBL/GenBank/DDBJ databases">
        <title>Genomic Encyclopedia of Type Strains, Phase IV (KMG-IV): sequencing the most valuable type-strain genomes for metagenomic binning, comparative biology and taxonomic classification.</title>
        <authorList>
            <person name="Goeker M."/>
        </authorList>
    </citation>
    <scope>NUCLEOTIDE SEQUENCE [LARGE SCALE GENOMIC DNA]</scope>
    <source>
        <strain evidence="3 4">DSM 15448</strain>
    </source>
</reference>
<dbReference type="RefSeq" id="WP_307069601.1">
    <property type="nucleotide sequence ID" value="NZ_JAUSUP010000013.1"/>
</dbReference>
<dbReference type="InterPro" id="IPR001296">
    <property type="entry name" value="Glyco_trans_1"/>
</dbReference>
<dbReference type="InterPro" id="IPR028098">
    <property type="entry name" value="Glyco_trans_4-like_N"/>
</dbReference>
<keyword evidence="4" id="KW-1185">Reference proteome</keyword>
<dbReference type="PANTHER" id="PTHR45947:SF3">
    <property type="entry name" value="SULFOQUINOVOSYL TRANSFERASE SQD2"/>
    <property type="match status" value="1"/>
</dbReference>
<dbReference type="Gene3D" id="3.40.50.2000">
    <property type="entry name" value="Glycogen Phosphorylase B"/>
    <property type="match status" value="2"/>
</dbReference>
<dbReference type="Proteomes" id="UP001236723">
    <property type="component" value="Unassembled WGS sequence"/>
</dbReference>
<feature type="domain" description="Glycosyltransferase subfamily 4-like N-terminal" evidence="2">
    <location>
        <begin position="31"/>
        <end position="201"/>
    </location>
</feature>
<dbReference type="Pfam" id="PF00534">
    <property type="entry name" value="Glycos_transf_1"/>
    <property type="match status" value="1"/>
</dbReference>
<dbReference type="InterPro" id="IPR050194">
    <property type="entry name" value="Glycosyltransferase_grp1"/>
</dbReference>
<sequence length="392" mass="44817">MNIMVITTLYPTHKEQQRNEITHALHYFFDDWAKQGHKVQVVRIQPTYPSVFNVLKKSKMANAFKTVSSFKKDNVNVTRVPITKIPKINYGEASINKSYKIIKNYLDEIDKPDVILCHMINPSLYIAELVKKYIDVPLVVTLHQTDLLYLDSKKKHRSRYDKVLRNIDQLCFRSESIRETYNKIGFIVDQTSIVSSGIDEDAIIDLNKLKNKKNRKSKEVFIAASLIKLKNIDVLLRSFSKLNDKDIVLKIAGSGPEKNKLLKLVRQLGIEHKVSFLGFLSRKEVLKYMEESDVFVMVSSPETFGLVYLEAMAKGCITIGAKGEGIDGTIVDGENGYLCSPRNVNELKLKLAQSIHNTNKDKMLTNAVSTAKKMTQNQISEDYLRTLKRIKR</sequence>
<evidence type="ECO:0000313" key="3">
    <source>
        <dbReference type="EMBL" id="MDQ0352760.1"/>
    </source>
</evidence>
<dbReference type="Pfam" id="PF13439">
    <property type="entry name" value="Glyco_transf_4"/>
    <property type="match status" value="1"/>
</dbReference>